<dbReference type="Proteomes" id="UP000036464">
    <property type="component" value="Unassembled WGS sequence"/>
</dbReference>
<protein>
    <submittedName>
        <fullName evidence="1">Uncharacterized protein</fullName>
    </submittedName>
</protein>
<dbReference type="EMBL" id="LDPO01000027">
    <property type="protein sequence ID" value="KLO25887.1"/>
    <property type="molecule type" value="Genomic_DNA"/>
</dbReference>
<sequence>MTNTDMLIAVVAQTKNGAVQLARELGLDPRYAFGARCSDSMEGLRVDRVIIDAEADIPERMMHTIRCLLAMSPRRRSQ</sequence>
<name>A0ABR5FA17_9MYCO</name>
<evidence type="ECO:0000313" key="1">
    <source>
        <dbReference type="EMBL" id="KLO25887.1"/>
    </source>
</evidence>
<evidence type="ECO:0000313" key="2">
    <source>
        <dbReference type="Proteomes" id="UP000036464"/>
    </source>
</evidence>
<keyword evidence="2" id="KW-1185">Reference proteome</keyword>
<accession>A0ABR5FA17</accession>
<dbReference type="RefSeq" id="WP_047321225.1">
    <property type="nucleotide sequence ID" value="NZ_LDPO01000027.1"/>
</dbReference>
<reference evidence="1 2" key="1">
    <citation type="submission" date="2015-05" db="EMBL/GenBank/DDBJ databases">
        <title>Genome sequence of Mycobacterium heraklionense Davo strain.</title>
        <authorList>
            <person name="Greninger A.L."/>
            <person name="Cunningham G."/>
            <person name="Miller S."/>
        </authorList>
    </citation>
    <scope>NUCLEOTIDE SEQUENCE [LARGE SCALE GENOMIC DNA]</scope>
    <source>
        <strain evidence="1 2">Davo</strain>
    </source>
</reference>
<gene>
    <name evidence="1" type="ORF">ABW16_21480</name>
</gene>
<comment type="caution">
    <text evidence="1">The sequence shown here is derived from an EMBL/GenBank/DDBJ whole genome shotgun (WGS) entry which is preliminary data.</text>
</comment>
<proteinExistence type="predicted"/>
<organism evidence="1 2">
    <name type="scientific">Mycolicibacter heraklionensis</name>
    <dbReference type="NCBI Taxonomy" id="512402"/>
    <lineage>
        <taxon>Bacteria</taxon>
        <taxon>Bacillati</taxon>
        <taxon>Actinomycetota</taxon>
        <taxon>Actinomycetes</taxon>
        <taxon>Mycobacteriales</taxon>
        <taxon>Mycobacteriaceae</taxon>
        <taxon>Mycolicibacter</taxon>
    </lineage>
</organism>